<dbReference type="PANTHER" id="PTHR30137">
    <property type="entry name" value="LUCIFERASE-LIKE MONOOXYGENASE"/>
    <property type="match status" value="1"/>
</dbReference>
<accession>A0ABT7A3H9</accession>
<keyword evidence="4" id="KW-0503">Monooxygenase</keyword>
<name>A0ABT7A3H9_9ACTN</name>
<evidence type="ECO:0000256" key="1">
    <source>
        <dbReference type="ARBA" id="ARBA00010426"/>
    </source>
</evidence>
<evidence type="ECO:0000313" key="7">
    <source>
        <dbReference type="Proteomes" id="UP001214441"/>
    </source>
</evidence>
<dbReference type="GO" id="GO:0016491">
    <property type="term" value="F:oxidoreductase activity"/>
    <property type="evidence" value="ECO:0007669"/>
    <property type="project" value="UniProtKB-KW"/>
</dbReference>
<dbReference type="InterPro" id="IPR036661">
    <property type="entry name" value="Luciferase-like_sf"/>
</dbReference>
<dbReference type="RefSeq" id="WP_274044862.1">
    <property type="nucleotide sequence ID" value="NZ_JANCPR020000033.1"/>
</dbReference>
<evidence type="ECO:0000256" key="3">
    <source>
        <dbReference type="ARBA" id="ARBA00023002"/>
    </source>
</evidence>
<proteinExistence type="inferred from homology"/>
<organism evidence="6 7">
    <name type="scientific">Streptomyces iconiensis</name>
    <dbReference type="NCBI Taxonomy" id="1384038"/>
    <lineage>
        <taxon>Bacteria</taxon>
        <taxon>Bacillati</taxon>
        <taxon>Actinomycetota</taxon>
        <taxon>Actinomycetes</taxon>
        <taxon>Kitasatosporales</taxon>
        <taxon>Streptomycetaceae</taxon>
        <taxon>Streptomyces</taxon>
    </lineage>
</organism>
<dbReference type="InterPro" id="IPR011251">
    <property type="entry name" value="Luciferase-like_dom"/>
</dbReference>
<dbReference type="Pfam" id="PF00296">
    <property type="entry name" value="Bac_luciferase"/>
    <property type="match status" value="1"/>
</dbReference>
<comment type="similarity">
    <text evidence="1">Belongs to the bacterial luciferase oxidoreductase family.</text>
</comment>
<dbReference type="Proteomes" id="UP001214441">
    <property type="component" value="Unassembled WGS sequence"/>
</dbReference>
<feature type="domain" description="Luciferase-like" evidence="5">
    <location>
        <begin position="1"/>
        <end position="309"/>
    </location>
</feature>
<reference evidence="6 7" key="1">
    <citation type="submission" date="2023-05" db="EMBL/GenBank/DDBJ databases">
        <title>Streptantibioticus silvisoli sp. nov., acidotolerant actinomycetes 1 from pine litter.</title>
        <authorList>
            <person name="Swiecimska M."/>
            <person name="Golinska P."/>
            <person name="Sangal V."/>
            <person name="Wachnowicz B."/>
            <person name="Goodfellow M."/>
        </authorList>
    </citation>
    <scope>NUCLEOTIDE SEQUENCE [LARGE SCALE GENOMIC DNA]</scope>
    <source>
        <strain evidence="6 7">DSM 42109</strain>
    </source>
</reference>
<dbReference type="PANTHER" id="PTHR30137:SF16">
    <property type="entry name" value="BLL0895 PROTEIN"/>
    <property type="match status" value="1"/>
</dbReference>
<dbReference type="EC" id="1.-.-.-" evidence="6"/>
<comment type="caution">
    <text evidence="6">The sequence shown here is derived from an EMBL/GenBank/DDBJ whole genome shotgun (WGS) entry which is preliminary data.</text>
</comment>
<evidence type="ECO:0000256" key="2">
    <source>
        <dbReference type="ARBA" id="ARBA00022630"/>
    </source>
</evidence>
<keyword evidence="2" id="KW-0285">Flavoprotein</keyword>
<evidence type="ECO:0000259" key="5">
    <source>
        <dbReference type="Pfam" id="PF00296"/>
    </source>
</evidence>
<evidence type="ECO:0000313" key="6">
    <source>
        <dbReference type="EMBL" id="MDJ1135885.1"/>
    </source>
</evidence>
<gene>
    <name evidence="6" type="ORF">NMN56_028855</name>
</gene>
<sequence>MKFGAFIAPYHSPDGNPTRQLRRDLELVEHLDRLGFDEAWIGEHHSGGYEIIASPEVFIAAAAERTRRIRLGTGVNSLPYHQPLMLADRIRQLEHQTMGRVMLGAGPGQLPSDAFMMGIGPARQRDMMGESLDALVPLLRGEVVTASTDWYELNEARLQLPPYAPGGTEIAVASTLSPAGAHHAGRHGLALLSLAAGDPAGFATLATNWDIHEATAAEHGHTADREGWRLVTPVHLAETREQARAEAEWGVLGLVRYIEGLSGRAMPWGASARQALEQWTTDGFPTFGVPVIGTPEDAIARIEQLAEKTGGFGTFLVLALNVAEPTAALRSFELFAEYVVPHFTGANGPRAASLSWANAHSDRFIGALRQAVDAAVAQHRGA</sequence>
<protein>
    <submittedName>
        <fullName evidence="6">LLM class flavin-dependent oxidoreductase</fullName>
        <ecNumber evidence="6">1.-.-.-</ecNumber>
    </submittedName>
</protein>
<evidence type="ECO:0000256" key="4">
    <source>
        <dbReference type="ARBA" id="ARBA00023033"/>
    </source>
</evidence>
<keyword evidence="3 6" id="KW-0560">Oxidoreductase</keyword>
<dbReference type="InterPro" id="IPR050766">
    <property type="entry name" value="Bact_Lucif_Oxidored"/>
</dbReference>
<dbReference type="EMBL" id="JANCPR020000033">
    <property type="protein sequence ID" value="MDJ1135885.1"/>
    <property type="molecule type" value="Genomic_DNA"/>
</dbReference>
<dbReference type="Gene3D" id="3.20.20.30">
    <property type="entry name" value="Luciferase-like domain"/>
    <property type="match status" value="1"/>
</dbReference>
<dbReference type="SUPFAM" id="SSF51679">
    <property type="entry name" value="Bacterial luciferase-like"/>
    <property type="match status" value="1"/>
</dbReference>
<keyword evidence="7" id="KW-1185">Reference proteome</keyword>